<keyword evidence="7" id="KW-1185">Reference proteome</keyword>
<evidence type="ECO:0000313" key="7">
    <source>
        <dbReference type="Proteomes" id="UP000199071"/>
    </source>
</evidence>
<dbReference type="STRING" id="665467.SAMN02982931_01465"/>
<dbReference type="Pfam" id="PF01381">
    <property type="entry name" value="HTH_3"/>
    <property type="match status" value="1"/>
</dbReference>
<evidence type="ECO:0000256" key="3">
    <source>
        <dbReference type="ARBA" id="ARBA00023125"/>
    </source>
</evidence>
<dbReference type="InterPro" id="IPR036097">
    <property type="entry name" value="HisK_dim/P_sf"/>
</dbReference>
<dbReference type="GO" id="GO:0003700">
    <property type="term" value="F:DNA-binding transcription factor activity"/>
    <property type="evidence" value="ECO:0007669"/>
    <property type="project" value="TreeGrafter"/>
</dbReference>
<evidence type="ECO:0000259" key="5">
    <source>
        <dbReference type="PROSITE" id="PS50943"/>
    </source>
</evidence>
<evidence type="ECO:0000256" key="2">
    <source>
        <dbReference type="ARBA" id="ARBA00023015"/>
    </source>
</evidence>
<accession>A0A1G6BBT9</accession>
<evidence type="ECO:0000313" key="6">
    <source>
        <dbReference type="EMBL" id="SDB18101.1"/>
    </source>
</evidence>
<dbReference type="Proteomes" id="UP000199071">
    <property type="component" value="Unassembled WGS sequence"/>
</dbReference>
<organism evidence="6 7">
    <name type="scientific">Bauldia litoralis</name>
    <dbReference type="NCBI Taxonomy" id="665467"/>
    <lineage>
        <taxon>Bacteria</taxon>
        <taxon>Pseudomonadati</taxon>
        <taxon>Pseudomonadota</taxon>
        <taxon>Alphaproteobacteria</taxon>
        <taxon>Hyphomicrobiales</taxon>
        <taxon>Kaistiaceae</taxon>
        <taxon>Bauldia</taxon>
    </lineage>
</organism>
<keyword evidence="2" id="KW-0805">Transcription regulation</keyword>
<evidence type="ECO:0000256" key="4">
    <source>
        <dbReference type="ARBA" id="ARBA00023163"/>
    </source>
</evidence>
<dbReference type="PIRSF" id="PIRSF019251">
    <property type="entry name" value="Rv0465c"/>
    <property type="match status" value="1"/>
</dbReference>
<gene>
    <name evidence="6" type="ORF">SAMN02982931_01465</name>
</gene>
<dbReference type="SUPFAM" id="SSF47413">
    <property type="entry name" value="lambda repressor-like DNA-binding domains"/>
    <property type="match status" value="1"/>
</dbReference>
<dbReference type="InterPro" id="IPR010359">
    <property type="entry name" value="IrrE_HExxH"/>
</dbReference>
<dbReference type="InterPro" id="IPR050807">
    <property type="entry name" value="TransReg_Diox_bact_type"/>
</dbReference>
<dbReference type="PANTHER" id="PTHR46797">
    <property type="entry name" value="HTH-TYPE TRANSCRIPTIONAL REGULATOR"/>
    <property type="match status" value="1"/>
</dbReference>
<feature type="domain" description="HTH cro/C1-type" evidence="5">
    <location>
        <begin position="9"/>
        <end position="63"/>
    </location>
</feature>
<dbReference type="PANTHER" id="PTHR46797:SF23">
    <property type="entry name" value="HTH-TYPE TRANSCRIPTIONAL REGULATOR SUTR"/>
    <property type="match status" value="1"/>
</dbReference>
<dbReference type="RefSeq" id="WP_175478325.1">
    <property type="nucleotide sequence ID" value="NZ_FMXQ01000002.1"/>
</dbReference>
<name>A0A1G6BBT9_9HYPH</name>
<protein>
    <recommendedName>
        <fullName evidence="5">HTH cro/C1-type domain-containing protein</fullName>
    </recommendedName>
</protein>
<keyword evidence="3" id="KW-0238">DNA-binding</keyword>
<dbReference type="SMART" id="SM00530">
    <property type="entry name" value="HTH_XRE"/>
    <property type="match status" value="1"/>
</dbReference>
<dbReference type="InterPro" id="IPR018653">
    <property type="entry name" value="ScfR_C"/>
</dbReference>
<evidence type="ECO:0000256" key="1">
    <source>
        <dbReference type="ARBA" id="ARBA00007227"/>
    </source>
</evidence>
<dbReference type="GO" id="GO:0003677">
    <property type="term" value="F:DNA binding"/>
    <property type="evidence" value="ECO:0007669"/>
    <property type="project" value="UniProtKB-KW"/>
</dbReference>
<dbReference type="Pfam" id="PF06114">
    <property type="entry name" value="Peptidase_M78"/>
    <property type="match status" value="1"/>
</dbReference>
<dbReference type="Pfam" id="PF09856">
    <property type="entry name" value="ScfRs"/>
    <property type="match status" value="1"/>
</dbReference>
<dbReference type="PROSITE" id="PS50943">
    <property type="entry name" value="HTH_CROC1"/>
    <property type="match status" value="1"/>
</dbReference>
<dbReference type="CDD" id="cd00093">
    <property type="entry name" value="HTH_XRE"/>
    <property type="match status" value="1"/>
</dbReference>
<dbReference type="GO" id="GO:0005829">
    <property type="term" value="C:cytosol"/>
    <property type="evidence" value="ECO:0007669"/>
    <property type="project" value="TreeGrafter"/>
</dbReference>
<dbReference type="SUPFAM" id="SSF47384">
    <property type="entry name" value="Homodimeric domain of signal transducing histidine kinase"/>
    <property type="match status" value="1"/>
</dbReference>
<comment type="similarity">
    <text evidence="1">Belongs to the short-chain fatty acyl-CoA assimilation regulator (ScfR) family.</text>
</comment>
<sequence length="517" mass="56116">MRAPIGQRIRKRRQEVALSQVALAARVEISPSYLNLIEHNKRAIGGALLNRIATELDLDSRALAGTEEARLIAELSEVAADSALSGIALDHREVSEIVAANPKAARVILALFRAYGEARMRSDLMGERLGEESFLAEASQQILALITTIRSYSEILKDHGDLSDDERARFVDTLVGESERLASQAGDLFDFLGGRGARRPRPSPREEIEDFVSDHANHFPGLEAAAEEVRPSLGMDDVGTLARYLLDHHGVTVARASMAGSGDELFEPDGKRFLLADTLGQGSQRFRLARLIGELEYPDLLATLTASASLTSGSASARLKRALANYFGAALLMPYEDFAVAATESRHDIQRLGARFNASFEQVCHRLATLRRPGMEGVPLHFLRADIAGNISKRFSASGLRLPRYGGACPRWIVHHAFATPDRIVTQVARLPDGDAYLFIASTCTPTPGTETLGSHHAVMIGTTVANAANFVYADGLDLDNLTHAVPVGVTCRQCSRDDCAQRAFDRLPEPGARAMT</sequence>
<dbReference type="InterPro" id="IPR026281">
    <property type="entry name" value="HTH_RamB"/>
</dbReference>
<dbReference type="EMBL" id="FMXQ01000002">
    <property type="protein sequence ID" value="SDB18101.1"/>
    <property type="molecule type" value="Genomic_DNA"/>
</dbReference>
<keyword evidence="4" id="KW-0804">Transcription</keyword>
<dbReference type="AlphaFoldDB" id="A0A1G6BBT9"/>
<proteinExistence type="inferred from homology"/>
<dbReference type="Gene3D" id="1.10.260.40">
    <property type="entry name" value="lambda repressor-like DNA-binding domains"/>
    <property type="match status" value="1"/>
</dbReference>
<dbReference type="InterPro" id="IPR001387">
    <property type="entry name" value="Cro/C1-type_HTH"/>
</dbReference>
<dbReference type="GO" id="GO:0000155">
    <property type="term" value="F:phosphorelay sensor kinase activity"/>
    <property type="evidence" value="ECO:0007669"/>
    <property type="project" value="InterPro"/>
</dbReference>
<reference evidence="6 7" key="1">
    <citation type="submission" date="2016-10" db="EMBL/GenBank/DDBJ databases">
        <authorList>
            <person name="de Groot N.N."/>
        </authorList>
    </citation>
    <scope>NUCLEOTIDE SEQUENCE [LARGE SCALE GENOMIC DNA]</scope>
    <source>
        <strain evidence="6 7">ATCC 35022</strain>
    </source>
</reference>
<dbReference type="InterPro" id="IPR010982">
    <property type="entry name" value="Lambda_DNA-bd_dom_sf"/>
</dbReference>